<protein>
    <submittedName>
        <fullName evidence="14">Uncharacterized protein</fullName>
    </submittedName>
</protein>
<keyword evidence="6" id="KW-0547">Nucleotide-binding</keyword>
<evidence type="ECO:0000256" key="11">
    <source>
        <dbReference type="SAM" id="Phobius"/>
    </source>
</evidence>
<dbReference type="SMART" id="SM00382">
    <property type="entry name" value="AAA"/>
    <property type="match status" value="1"/>
</dbReference>
<feature type="transmembrane region" description="Helical" evidence="11">
    <location>
        <begin position="213"/>
        <end position="236"/>
    </location>
</feature>
<evidence type="ECO:0000256" key="8">
    <source>
        <dbReference type="ARBA" id="ARBA00022989"/>
    </source>
</evidence>
<dbReference type="GO" id="GO:0005524">
    <property type="term" value="F:ATP binding"/>
    <property type="evidence" value="ECO:0007669"/>
    <property type="project" value="UniProtKB-KW"/>
</dbReference>
<dbReference type="GO" id="GO:0005743">
    <property type="term" value="C:mitochondrial inner membrane"/>
    <property type="evidence" value="ECO:0007669"/>
    <property type="project" value="TreeGrafter"/>
</dbReference>
<dbReference type="PROSITE" id="PS00211">
    <property type="entry name" value="ABC_TRANSPORTER_1"/>
    <property type="match status" value="1"/>
</dbReference>
<evidence type="ECO:0000256" key="9">
    <source>
        <dbReference type="ARBA" id="ARBA00023136"/>
    </source>
</evidence>
<dbReference type="PROSITE" id="PS50929">
    <property type="entry name" value="ABC_TM1F"/>
    <property type="match status" value="2"/>
</dbReference>
<feature type="transmembrane region" description="Helical" evidence="11">
    <location>
        <begin position="134"/>
        <end position="156"/>
    </location>
</feature>
<organism evidence="14 15">
    <name type="scientific">Taxus chinensis</name>
    <name type="common">Chinese yew</name>
    <name type="synonym">Taxus wallichiana var. chinensis</name>
    <dbReference type="NCBI Taxonomy" id="29808"/>
    <lineage>
        <taxon>Eukaryota</taxon>
        <taxon>Viridiplantae</taxon>
        <taxon>Streptophyta</taxon>
        <taxon>Embryophyta</taxon>
        <taxon>Tracheophyta</taxon>
        <taxon>Spermatophyta</taxon>
        <taxon>Pinopsida</taxon>
        <taxon>Pinidae</taxon>
        <taxon>Conifers II</taxon>
        <taxon>Cupressales</taxon>
        <taxon>Taxaceae</taxon>
        <taxon>Taxus</taxon>
    </lineage>
</organism>
<dbReference type="SUPFAM" id="SSF52540">
    <property type="entry name" value="P-loop containing nucleoside triphosphate hydrolases"/>
    <property type="match status" value="2"/>
</dbReference>
<feature type="transmembrane region" description="Helical" evidence="11">
    <location>
        <begin position="814"/>
        <end position="831"/>
    </location>
</feature>
<evidence type="ECO:0000256" key="3">
    <source>
        <dbReference type="ARBA" id="ARBA00022448"/>
    </source>
</evidence>
<feature type="transmembrane region" description="Helical" evidence="11">
    <location>
        <begin position="37"/>
        <end position="58"/>
    </location>
</feature>
<keyword evidence="3" id="KW-0813">Transport</keyword>
<keyword evidence="8 11" id="KW-1133">Transmembrane helix</keyword>
<evidence type="ECO:0000259" key="13">
    <source>
        <dbReference type="PROSITE" id="PS50929"/>
    </source>
</evidence>
<keyword evidence="7" id="KW-0067">ATP-binding</keyword>
<dbReference type="FunFam" id="3.40.50.300:FF:000066">
    <property type="entry name" value="ABC transporter B family member 1"/>
    <property type="match status" value="1"/>
</dbReference>
<proteinExistence type="inferred from homology"/>
<evidence type="ECO:0000259" key="12">
    <source>
        <dbReference type="PROSITE" id="PS50893"/>
    </source>
</evidence>
<feature type="domain" description="ABC transmembrane type-1" evidence="13">
    <location>
        <begin position="22"/>
        <end position="277"/>
    </location>
</feature>
<keyword evidence="5" id="KW-0677">Repeat</keyword>
<dbReference type="PANTHER" id="PTHR43394">
    <property type="entry name" value="ATP-DEPENDENT PERMEASE MDL1, MITOCHONDRIAL"/>
    <property type="match status" value="1"/>
</dbReference>
<dbReference type="InterPro" id="IPR017871">
    <property type="entry name" value="ABC_transporter-like_CS"/>
</dbReference>
<evidence type="ECO:0000256" key="7">
    <source>
        <dbReference type="ARBA" id="ARBA00022840"/>
    </source>
</evidence>
<feature type="non-terminal residue" evidence="14">
    <location>
        <position position="1093"/>
    </location>
</feature>
<feature type="non-terminal residue" evidence="14">
    <location>
        <position position="1"/>
    </location>
</feature>
<dbReference type="GO" id="GO:0016887">
    <property type="term" value="F:ATP hydrolysis activity"/>
    <property type="evidence" value="ECO:0007669"/>
    <property type="project" value="InterPro"/>
</dbReference>
<dbReference type="OMA" id="QFMATFV"/>
<dbReference type="SUPFAM" id="SSF90123">
    <property type="entry name" value="ABC transporter transmembrane region"/>
    <property type="match status" value="2"/>
</dbReference>
<dbReference type="GO" id="GO:0015421">
    <property type="term" value="F:ABC-type oligopeptide transporter activity"/>
    <property type="evidence" value="ECO:0007669"/>
    <property type="project" value="TreeGrafter"/>
</dbReference>
<keyword evidence="4 11" id="KW-0812">Transmembrane</keyword>
<keyword evidence="15" id="KW-1185">Reference proteome</keyword>
<dbReference type="EMBL" id="JAHRHJ020000006">
    <property type="protein sequence ID" value="KAH9313080.1"/>
    <property type="molecule type" value="Genomic_DNA"/>
</dbReference>
<feature type="transmembrane region" description="Helical" evidence="11">
    <location>
        <begin position="110"/>
        <end position="128"/>
    </location>
</feature>
<dbReference type="AlphaFoldDB" id="A0AA38G091"/>
<dbReference type="GO" id="GO:0005886">
    <property type="term" value="C:plasma membrane"/>
    <property type="evidence" value="ECO:0007669"/>
    <property type="project" value="UniProtKB-SubCell"/>
</dbReference>
<dbReference type="InterPro" id="IPR027417">
    <property type="entry name" value="P-loop_NTPase"/>
</dbReference>
<dbReference type="CDD" id="cd18578">
    <property type="entry name" value="ABC_6TM_Pgp_ABCB1_D2_like"/>
    <property type="match status" value="1"/>
</dbReference>
<comment type="similarity">
    <text evidence="2">Belongs to the ABC transporter superfamily. ABCB family. Multidrug resistance exporter (TC 3.A.1.201) subfamily.</text>
</comment>
<dbReference type="Pfam" id="PF00005">
    <property type="entry name" value="ABC_tran"/>
    <property type="match status" value="2"/>
</dbReference>
<dbReference type="InterPro" id="IPR036640">
    <property type="entry name" value="ABC1_TM_sf"/>
</dbReference>
<sequence length="1093" mass="118723">FKSQQGNSEIAASVTADRTHRLLKSSVKDKGTIALKFVYLACGAGVASFLGASCWMCTAERQAARIRSLYLKTILRQDVGFFDTETSTGEIIGRMSGDIVLIQEAMGEKVVEFIQCMTIFLAGINVAFIKGWKLTLVILSIIPLLVVTGSSMAMIISKMSSRGQQAYAEAANIVEQSIGSIRTVVSFTGEKKSIEDYDKSLNIAYKAFAQQGLASGFGLGFVQFILFCDYAFAFWYGSRLILDEEYNGGDVINVIFAVLMGGMSLGQTSPSLKAIGAGLAAAYKIVETIDRKPEIDVYDTTGLVLEDIQGDIELKDVQFRYPARPDVEIFSGFSLEIPRGTTAALVGESGSGKSTVISLIERFYDPQAGVVLIDGVNIKKFQLKWIRQKIGLVSQEPVLFATTIKENLLYGKDGATLEELKAAAELANAAKFINKLPQGFDTMVGEHGTQLSGGQKQRIAIARAILKDPRILLLDEATSALDAKSERVVQEALDRIMVNRTTVIVAHHLTTIRNADVIAVVQCGSIVEKGSHSQLIKNPSGAYSHLIRLQEVHQSKEQDAMINHDNSNAIGRVSLQRSPHRLSTSSWSPAGSCQSPSISIAYAFPSGVAIQETRNIEESSQSKENKKWKDLICYFKTNAQRDVEVGQSDPEKDVPVLHLASLNKPEVPMLILGSISAAINGVTFPVFGFFLSSVVKIFYEPDHELRKYARFWALMFAILGLGCLLIEPIQMYCFAIAGGKLVQRIRSLTFAKVIYQEIGWFDDSENSSGAISARLSTDAATVCSMVGDALSLVVQNISTIIAAIVISFTANWQLTLLILAIVPFLGLQGYVQTKFMNGFTADAKPPPSLFSPTMSTKSSQIDSKGNMGTTLGQELLAYEEATQIANDAVGSIRTVASFSAEDKVINLYNEKCSTPLKSGVKHGIITGLGLGFSSFVMFSQYSLSFWAGALLVKDGKTTFDNVFKVFSALSMAAMGVTLSTSLAPDFAKVKSSVNSVFKIVDRISKIDANDVSGTTLDNVKGDIEFYHVTFKYPARQNMPIFQGLCLFIHSGKTVGLVGESGSGKSTVIALLERFYDPDSGHILLDGIDIRKLQ</sequence>
<dbReference type="CDD" id="cd18577">
    <property type="entry name" value="ABC_6TM_Pgp_ABCB1_D1_like"/>
    <property type="match status" value="1"/>
</dbReference>
<dbReference type="CDD" id="cd03249">
    <property type="entry name" value="ABC_MTABC3_MDL1_MDL2"/>
    <property type="match status" value="1"/>
</dbReference>
<accession>A0AA38G091</accession>
<dbReference type="Proteomes" id="UP000824469">
    <property type="component" value="Unassembled WGS sequence"/>
</dbReference>
<feature type="domain" description="ABC transmembrane type-1" evidence="13">
    <location>
        <begin position="671"/>
        <end position="988"/>
    </location>
</feature>
<feature type="transmembrane region" description="Helical" evidence="11">
    <location>
        <begin position="669"/>
        <end position="691"/>
    </location>
</feature>
<feature type="domain" description="ABC transporter" evidence="12">
    <location>
        <begin position="312"/>
        <end position="548"/>
    </location>
</feature>
<keyword evidence="10" id="KW-0325">Glycoprotein</keyword>
<dbReference type="InterPro" id="IPR011527">
    <property type="entry name" value="ABC1_TM_dom"/>
</dbReference>
<dbReference type="GO" id="GO:0090374">
    <property type="term" value="P:oligopeptide export from mitochondrion"/>
    <property type="evidence" value="ECO:0007669"/>
    <property type="project" value="TreeGrafter"/>
</dbReference>
<keyword evidence="9 11" id="KW-0472">Membrane</keyword>
<comment type="subcellular location">
    <subcellularLocation>
        <location evidence="1">Cell membrane</location>
        <topology evidence="1">Multi-pass membrane protein</topology>
    </subcellularLocation>
</comment>
<dbReference type="InterPro" id="IPR003593">
    <property type="entry name" value="AAA+_ATPase"/>
</dbReference>
<dbReference type="Gene3D" id="3.40.50.300">
    <property type="entry name" value="P-loop containing nucleotide triphosphate hydrolases"/>
    <property type="match status" value="2"/>
</dbReference>
<feature type="transmembrane region" description="Helical" evidence="11">
    <location>
        <begin position="711"/>
        <end position="737"/>
    </location>
</feature>
<evidence type="ECO:0000256" key="4">
    <source>
        <dbReference type="ARBA" id="ARBA00022692"/>
    </source>
</evidence>
<feature type="transmembrane region" description="Helical" evidence="11">
    <location>
        <begin position="789"/>
        <end position="808"/>
    </location>
</feature>
<comment type="caution">
    <text evidence="14">The sequence shown here is derived from an EMBL/GenBank/DDBJ whole genome shotgun (WGS) entry which is preliminary data.</text>
</comment>
<dbReference type="Pfam" id="PF00664">
    <property type="entry name" value="ABC_membrane"/>
    <property type="match status" value="3"/>
</dbReference>
<dbReference type="InterPro" id="IPR039421">
    <property type="entry name" value="Type_1_exporter"/>
</dbReference>
<dbReference type="PANTHER" id="PTHR43394:SF16">
    <property type="entry name" value="ABC TRANSPORTER B FAMILY MEMBER 4-LIKE ISOFORM X1"/>
    <property type="match status" value="1"/>
</dbReference>
<evidence type="ECO:0000313" key="15">
    <source>
        <dbReference type="Proteomes" id="UP000824469"/>
    </source>
</evidence>
<name>A0AA38G091_TAXCH</name>
<evidence type="ECO:0000256" key="6">
    <source>
        <dbReference type="ARBA" id="ARBA00022741"/>
    </source>
</evidence>
<evidence type="ECO:0000256" key="2">
    <source>
        <dbReference type="ARBA" id="ARBA00007577"/>
    </source>
</evidence>
<evidence type="ECO:0000256" key="5">
    <source>
        <dbReference type="ARBA" id="ARBA00022737"/>
    </source>
</evidence>
<dbReference type="PROSITE" id="PS50893">
    <property type="entry name" value="ABC_TRANSPORTER_2"/>
    <property type="match status" value="1"/>
</dbReference>
<dbReference type="Gene3D" id="1.20.1560.10">
    <property type="entry name" value="ABC transporter type 1, transmembrane domain"/>
    <property type="match status" value="3"/>
</dbReference>
<evidence type="ECO:0000256" key="10">
    <source>
        <dbReference type="ARBA" id="ARBA00023180"/>
    </source>
</evidence>
<reference evidence="14 15" key="1">
    <citation type="journal article" date="2021" name="Nat. Plants">
        <title>The Taxus genome provides insights into paclitaxel biosynthesis.</title>
        <authorList>
            <person name="Xiong X."/>
            <person name="Gou J."/>
            <person name="Liao Q."/>
            <person name="Li Y."/>
            <person name="Zhou Q."/>
            <person name="Bi G."/>
            <person name="Li C."/>
            <person name="Du R."/>
            <person name="Wang X."/>
            <person name="Sun T."/>
            <person name="Guo L."/>
            <person name="Liang H."/>
            <person name="Lu P."/>
            <person name="Wu Y."/>
            <person name="Zhang Z."/>
            <person name="Ro D.K."/>
            <person name="Shang Y."/>
            <person name="Huang S."/>
            <person name="Yan J."/>
        </authorList>
    </citation>
    <scope>NUCLEOTIDE SEQUENCE [LARGE SCALE GENOMIC DNA]</scope>
    <source>
        <strain evidence="14">Ta-2019</strain>
    </source>
</reference>
<dbReference type="InterPro" id="IPR003439">
    <property type="entry name" value="ABC_transporter-like_ATP-bd"/>
</dbReference>
<gene>
    <name evidence="14" type="ORF">KI387_028115</name>
</gene>
<evidence type="ECO:0000256" key="1">
    <source>
        <dbReference type="ARBA" id="ARBA00004651"/>
    </source>
</evidence>
<evidence type="ECO:0000313" key="14">
    <source>
        <dbReference type="EMBL" id="KAH9313080.1"/>
    </source>
</evidence>